<keyword evidence="10" id="KW-1015">Disulfide bond</keyword>
<evidence type="ECO:0000256" key="2">
    <source>
        <dbReference type="ARBA" id="ARBA00008588"/>
    </source>
</evidence>
<keyword evidence="18" id="KW-1185">Reference proteome</keyword>
<dbReference type="InterPro" id="IPR013098">
    <property type="entry name" value="Ig_I-set"/>
</dbReference>
<evidence type="ECO:0000259" key="15">
    <source>
        <dbReference type="PROSITE" id="PS50835"/>
    </source>
</evidence>
<dbReference type="Pfam" id="PF07679">
    <property type="entry name" value="I-set"/>
    <property type="match status" value="2"/>
</dbReference>
<dbReference type="InterPro" id="IPR013783">
    <property type="entry name" value="Ig-like_fold"/>
</dbReference>
<dbReference type="SUPFAM" id="SSF48726">
    <property type="entry name" value="Immunoglobulin"/>
    <property type="match status" value="4"/>
</dbReference>
<evidence type="ECO:0000256" key="1">
    <source>
        <dbReference type="ARBA" id="ARBA00004251"/>
    </source>
</evidence>
<dbReference type="Pfam" id="PF13927">
    <property type="entry name" value="Ig_3"/>
    <property type="match status" value="2"/>
</dbReference>
<dbReference type="InterPro" id="IPR007110">
    <property type="entry name" value="Ig-like_dom"/>
</dbReference>
<dbReference type="GO" id="GO:0030424">
    <property type="term" value="C:axon"/>
    <property type="evidence" value="ECO:0007669"/>
    <property type="project" value="TreeGrafter"/>
</dbReference>
<evidence type="ECO:0000256" key="10">
    <source>
        <dbReference type="ARBA" id="ARBA00023157"/>
    </source>
</evidence>
<dbReference type="InterPro" id="IPR003598">
    <property type="entry name" value="Ig_sub2"/>
</dbReference>
<evidence type="ECO:0008006" key="19">
    <source>
        <dbReference type="Google" id="ProtNLM"/>
    </source>
</evidence>
<feature type="domain" description="Fibronectin type-III" evidence="16">
    <location>
        <begin position="373"/>
        <end position="468"/>
    </location>
</feature>
<comment type="caution">
    <text evidence="17">The sequence shown here is derived from an EMBL/GenBank/DDBJ whole genome shotgun (WGS) entry which is preliminary data.</text>
</comment>
<sequence length="933" mass="104559">MTTQGGANNPIVVLKDEVLLLECIAEGLPTPTIHWRKEEDDSLKHHIETESFGKILKIKKVTKEDQGTYHCEAKNQMGSTHRSFHVHVEEPPRWEKQLESSIQTVGSEIILNCSALGTPEPQIRWRRNGVLLDGGTLPDNHQRMGGLLFIHSLQVSDSAIYQCEASNKHGTILSTANIDVLDIIPLILTPEGRTYTAVWGNNISLLCENFAFPLADVTWYHGKRIVHPVSGRYTIDEHGTLHIHKAEAQDAGSYICEVSNSKGNASVMANVVLREPTRGYVSPEHPWVKRGHSITLTCHIHCDPHLLPSQTITWRRDNQEIREDNKRIHVKSNILTIYNVSWDDAGTYYCIVTTLLDTMTAEVQVTVRDVPMPPENLRLLEKHERSILLSWAAGDSHNSPITEFIIQSIKNIEEAGQWDDETSVPGNVTTVQLYLSPYFNYQFRVLAVNGIGKSPPSVASEIYSTPPAVPDKNPHLVYFEANSPDEITVRWEPLNSDEHNGPGLEYQVSWRLKGVETEWHHRKVKHTHYIIRNTPAFVPYEIYIQTVNEIGRGPEPEIHAVYSGEDNPDAAPGNVSVSVLNQTIVNVTWMEISQDRIRGHLAGYKIIYWRVKGLQDGNPHHGQRHVLSFPGKRNWAIVPKLHPFSEYQLCVAAYNTKGVGPESSTVTFQTPEGVPEQPQYLQIANSDMESFMLTWEAPKRTNGILTSYVLYYQMINESNGVGNLSNITITNLNALSQKVPRLEVGTRYKFYLQACTRVGCGKPVSEEGLTLAQARFSSIPFSPSRTPAFAAKVPAIAYANAPHSLSSQGWFIGLMCAVALLTLLMLVACFIQRNRGGKYAVKEKEELHPAEVEVEVQSIKEQFFDDISDKKAINGSMDSVSLDIKTLDSVDSLVQYSDGEHSHFNEDGSFIGAYSESKDKGPDEETSVRHFRS</sequence>
<dbReference type="GO" id="GO:0007411">
    <property type="term" value="P:axon guidance"/>
    <property type="evidence" value="ECO:0007669"/>
    <property type="project" value="TreeGrafter"/>
</dbReference>
<dbReference type="SUPFAM" id="SSF49265">
    <property type="entry name" value="Fibronectin type III"/>
    <property type="match status" value="2"/>
</dbReference>
<dbReference type="FunFam" id="2.60.40.10:FF:000057">
    <property type="entry name" value="neural cell adhesion molecule L1"/>
    <property type="match status" value="1"/>
</dbReference>
<dbReference type="Pfam" id="PF13882">
    <property type="entry name" value="Bravo_FIGEY"/>
    <property type="match status" value="1"/>
</dbReference>
<dbReference type="InterPro" id="IPR036116">
    <property type="entry name" value="FN3_sf"/>
</dbReference>
<evidence type="ECO:0000256" key="11">
    <source>
        <dbReference type="ARBA" id="ARBA00023180"/>
    </source>
</evidence>
<dbReference type="InterPro" id="IPR003599">
    <property type="entry name" value="Ig_sub"/>
</dbReference>
<dbReference type="GO" id="GO:0098632">
    <property type="term" value="F:cell-cell adhesion mediator activity"/>
    <property type="evidence" value="ECO:0007669"/>
    <property type="project" value="TreeGrafter"/>
</dbReference>
<dbReference type="InterPro" id="IPR026966">
    <property type="entry name" value="Neurofascin/L1/NrCAM_C"/>
</dbReference>
<dbReference type="Proteomes" id="UP001181693">
    <property type="component" value="Unassembled WGS sequence"/>
</dbReference>
<keyword evidence="4 14" id="KW-0812">Transmembrane</keyword>
<accession>A0AAV3A635</accession>
<dbReference type="FunFam" id="2.60.40.10:FF:000768">
    <property type="entry name" value="Neural cell adhesion molecule L1-like protein"/>
    <property type="match status" value="1"/>
</dbReference>
<evidence type="ECO:0000256" key="13">
    <source>
        <dbReference type="SAM" id="MobiDB-lite"/>
    </source>
</evidence>
<comment type="subcellular location">
    <subcellularLocation>
        <location evidence="1">Cell membrane</location>
        <topology evidence="1">Single-pass type I membrane protein</topology>
    </subcellularLocation>
</comment>
<evidence type="ECO:0000256" key="4">
    <source>
        <dbReference type="ARBA" id="ARBA00022692"/>
    </source>
</evidence>
<dbReference type="FunFam" id="2.60.40.10:FF:000418">
    <property type="entry name" value="Neural cell adhesion molecule L1-like protein"/>
    <property type="match status" value="1"/>
</dbReference>
<organism evidence="17 18">
    <name type="scientific">Pyxicephalus adspersus</name>
    <name type="common">African bullfrog</name>
    <dbReference type="NCBI Taxonomy" id="30357"/>
    <lineage>
        <taxon>Eukaryota</taxon>
        <taxon>Metazoa</taxon>
        <taxon>Chordata</taxon>
        <taxon>Craniata</taxon>
        <taxon>Vertebrata</taxon>
        <taxon>Euteleostomi</taxon>
        <taxon>Amphibia</taxon>
        <taxon>Batrachia</taxon>
        <taxon>Anura</taxon>
        <taxon>Neobatrachia</taxon>
        <taxon>Ranoidea</taxon>
        <taxon>Pyxicephalidae</taxon>
        <taxon>Pyxicephalinae</taxon>
        <taxon>Pyxicephalus</taxon>
    </lineage>
</organism>
<evidence type="ECO:0000256" key="9">
    <source>
        <dbReference type="ARBA" id="ARBA00023136"/>
    </source>
</evidence>
<feature type="domain" description="Ig-like" evidence="15">
    <location>
        <begin position="1"/>
        <end position="87"/>
    </location>
</feature>
<keyword evidence="6" id="KW-0677">Repeat</keyword>
<evidence type="ECO:0000313" key="17">
    <source>
        <dbReference type="EMBL" id="DBA18742.1"/>
    </source>
</evidence>
<proteinExistence type="inferred from homology"/>
<dbReference type="Gene3D" id="2.60.40.10">
    <property type="entry name" value="Immunoglobulins"/>
    <property type="match status" value="8"/>
</dbReference>
<evidence type="ECO:0000256" key="5">
    <source>
        <dbReference type="ARBA" id="ARBA00022729"/>
    </source>
</evidence>
<keyword evidence="5" id="KW-0732">Signal</keyword>
<evidence type="ECO:0000256" key="8">
    <source>
        <dbReference type="ARBA" id="ARBA00022989"/>
    </source>
</evidence>
<feature type="region of interest" description="Disordered" evidence="13">
    <location>
        <begin position="914"/>
        <end position="933"/>
    </location>
</feature>
<feature type="domain" description="Fibronectin type-III" evidence="16">
    <location>
        <begin position="677"/>
        <end position="774"/>
    </location>
</feature>
<comment type="similarity">
    <text evidence="2">Belongs to the immunoglobulin superfamily. L1/neurofascin/NgCAM family.</text>
</comment>
<dbReference type="InterPro" id="IPR036179">
    <property type="entry name" value="Ig-like_dom_sf"/>
</dbReference>
<feature type="domain" description="Ig-like" evidence="15">
    <location>
        <begin position="92"/>
        <end position="179"/>
    </location>
</feature>
<dbReference type="GO" id="GO:0005886">
    <property type="term" value="C:plasma membrane"/>
    <property type="evidence" value="ECO:0007669"/>
    <property type="project" value="UniProtKB-SubCell"/>
</dbReference>
<dbReference type="EMBL" id="DYDO01000009">
    <property type="protein sequence ID" value="DBA18742.1"/>
    <property type="molecule type" value="Genomic_DNA"/>
</dbReference>
<evidence type="ECO:0000256" key="7">
    <source>
        <dbReference type="ARBA" id="ARBA00022889"/>
    </source>
</evidence>
<dbReference type="FunFam" id="2.60.40.10:FF:000367">
    <property type="entry name" value="Neural cell adhesion molecule L1-like protein"/>
    <property type="match status" value="1"/>
</dbReference>
<feature type="transmembrane region" description="Helical" evidence="14">
    <location>
        <begin position="810"/>
        <end position="831"/>
    </location>
</feature>
<dbReference type="CDD" id="cd00063">
    <property type="entry name" value="FN3"/>
    <property type="match status" value="4"/>
</dbReference>
<feature type="domain" description="Ig-like" evidence="15">
    <location>
        <begin position="276"/>
        <end position="366"/>
    </location>
</feature>
<feature type="domain" description="Fibronectin type-III" evidence="16">
    <location>
        <begin position="571"/>
        <end position="673"/>
    </location>
</feature>
<evidence type="ECO:0000256" key="12">
    <source>
        <dbReference type="ARBA" id="ARBA00023319"/>
    </source>
</evidence>
<dbReference type="PANTHER" id="PTHR44170:SF45">
    <property type="entry name" value="NEURAL CELL ADHESION MOLECULE L1-LIKE PROTEIN ISOFORM X1"/>
    <property type="match status" value="1"/>
</dbReference>
<reference evidence="17" key="1">
    <citation type="thesis" date="2020" institute="ProQuest LLC" country="789 East Eisenhower Parkway, Ann Arbor, MI, USA">
        <title>Comparative Genomics and Chromosome Evolution.</title>
        <authorList>
            <person name="Mudd A.B."/>
        </authorList>
    </citation>
    <scope>NUCLEOTIDE SEQUENCE</scope>
    <source>
        <strain evidence="17">1538</strain>
        <tissue evidence="17">Blood</tissue>
    </source>
</reference>
<keyword evidence="9 14" id="KW-0472">Membrane</keyword>
<feature type="compositionally biased region" description="Basic and acidic residues" evidence="13">
    <location>
        <begin position="916"/>
        <end position="933"/>
    </location>
</feature>
<dbReference type="PROSITE" id="PS50835">
    <property type="entry name" value="IG_LIKE"/>
    <property type="match status" value="4"/>
</dbReference>
<dbReference type="AlphaFoldDB" id="A0AAV3A635"/>
<dbReference type="PANTHER" id="PTHR44170">
    <property type="entry name" value="PROTEIN SIDEKICK"/>
    <property type="match status" value="1"/>
</dbReference>
<dbReference type="InterPro" id="IPR003961">
    <property type="entry name" value="FN3_dom"/>
</dbReference>
<keyword evidence="3" id="KW-1003">Cell membrane</keyword>
<evidence type="ECO:0000313" key="18">
    <source>
        <dbReference type="Proteomes" id="UP001181693"/>
    </source>
</evidence>
<evidence type="ECO:0000256" key="6">
    <source>
        <dbReference type="ARBA" id="ARBA00022737"/>
    </source>
</evidence>
<dbReference type="SMART" id="SM00408">
    <property type="entry name" value="IGc2"/>
    <property type="match status" value="4"/>
</dbReference>
<dbReference type="SMART" id="SM00409">
    <property type="entry name" value="IG"/>
    <property type="match status" value="4"/>
</dbReference>
<feature type="domain" description="Ig-like" evidence="15">
    <location>
        <begin position="185"/>
        <end position="272"/>
    </location>
</feature>
<dbReference type="FunFam" id="2.60.40.10:FF:000273">
    <property type="entry name" value="contactin-3 isoform X1"/>
    <property type="match status" value="1"/>
</dbReference>
<dbReference type="CDD" id="cd00096">
    <property type="entry name" value="Ig"/>
    <property type="match status" value="1"/>
</dbReference>
<keyword evidence="11" id="KW-0325">Glycoprotein</keyword>
<keyword evidence="12" id="KW-0393">Immunoglobulin domain</keyword>
<dbReference type="Pfam" id="PF00041">
    <property type="entry name" value="fn3"/>
    <property type="match status" value="4"/>
</dbReference>
<keyword evidence="8 14" id="KW-1133">Transmembrane helix</keyword>
<keyword evidence="7" id="KW-0130">Cell adhesion</keyword>
<dbReference type="FunFam" id="2.60.40.10:FF:000005">
    <property type="entry name" value="Neuronal cell adhesion molecule"/>
    <property type="match status" value="1"/>
</dbReference>
<dbReference type="GO" id="GO:0007420">
    <property type="term" value="P:brain development"/>
    <property type="evidence" value="ECO:0007669"/>
    <property type="project" value="TreeGrafter"/>
</dbReference>
<dbReference type="PROSITE" id="PS50853">
    <property type="entry name" value="FN3"/>
    <property type="match status" value="4"/>
</dbReference>
<evidence type="ECO:0000256" key="14">
    <source>
        <dbReference type="SAM" id="Phobius"/>
    </source>
</evidence>
<name>A0AAV3A635_PYXAD</name>
<protein>
    <recommendedName>
        <fullName evidence="19">Neural cell adhesion molecule L1-like protein</fullName>
    </recommendedName>
</protein>
<evidence type="ECO:0000256" key="3">
    <source>
        <dbReference type="ARBA" id="ARBA00022475"/>
    </source>
</evidence>
<evidence type="ECO:0000259" key="16">
    <source>
        <dbReference type="PROSITE" id="PS50853"/>
    </source>
</evidence>
<dbReference type="SMART" id="SM00060">
    <property type="entry name" value="FN3"/>
    <property type="match status" value="4"/>
</dbReference>
<feature type="domain" description="Fibronectin type-III" evidence="16">
    <location>
        <begin position="470"/>
        <end position="566"/>
    </location>
</feature>
<gene>
    <name evidence="17" type="ORF">GDO54_016954</name>
</gene>